<comment type="similarity">
    <text evidence="1">Belongs to the serine-aspartate repeat-containing protein (SDr) family.</text>
</comment>
<dbReference type="Pfam" id="PF13620">
    <property type="entry name" value="CarboxypepD_reg"/>
    <property type="match status" value="3"/>
</dbReference>
<dbReference type="Gene3D" id="2.60.40.1120">
    <property type="entry name" value="Carboxypeptidase-like, regulatory domain"/>
    <property type="match status" value="3"/>
</dbReference>
<evidence type="ECO:0000313" key="4">
    <source>
        <dbReference type="EMBL" id="GAA4404570.1"/>
    </source>
</evidence>
<sequence>MANDGQDAAIGRVSGMVRRADGTPVPEPTVTVIDPSGRQAARVVGGADGSFALQVGIAGHYVLVASAEGYEPSAAAVIVGATEARIEVVLGRLLAVSGIVMEASHGQPIAGATVTVTDLGGNLNRAAASDPRGSFEISGLAPGQYTLVVTSEGSEPSAQTITVSGDAPTTVTVVLHTVAELTGTVTDGSGGVPVAHSQVVLLDVGGQMVASAVTDETGAYRFPTVIPSDYTVIANGYAPVAATVNVSGGTVVDQQFVLGARAAGA</sequence>
<gene>
    <name evidence="4" type="ORF">GCM10023147_47160</name>
</gene>
<dbReference type="InterPro" id="IPR008969">
    <property type="entry name" value="CarboxyPept-like_regulatory"/>
</dbReference>
<keyword evidence="5" id="KW-1185">Reference proteome</keyword>
<dbReference type="EMBL" id="BAABFR010000125">
    <property type="protein sequence ID" value="GAA4404570.1"/>
    <property type="molecule type" value="Genomic_DNA"/>
</dbReference>
<dbReference type="SUPFAM" id="SSF49464">
    <property type="entry name" value="Carboxypeptidase regulatory domain-like"/>
    <property type="match status" value="1"/>
</dbReference>
<dbReference type="PANTHER" id="PTHR36108:SF13">
    <property type="entry name" value="COLOSSIN-B-RELATED"/>
    <property type="match status" value="1"/>
</dbReference>
<organism evidence="4 5">
    <name type="scientific">Tsukamurella soli</name>
    <dbReference type="NCBI Taxonomy" id="644556"/>
    <lineage>
        <taxon>Bacteria</taxon>
        <taxon>Bacillati</taxon>
        <taxon>Actinomycetota</taxon>
        <taxon>Actinomycetes</taxon>
        <taxon>Mycobacteriales</taxon>
        <taxon>Tsukamurellaceae</taxon>
        <taxon>Tsukamurella</taxon>
    </lineage>
</organism>
<dbReference type="PANTHER" id="PTHR36108">
    <property type="entry name" value="COLOSSIN-B-RELATED"/>
    <property type="match status" value="1"/>
</dbReference>
<keyword evidence="2" id="KW-0964">Secreted</keyword>
<proteinExistence type="inferred from homology"/>
<keyword evidence="3" id="KW-0732">Signal</keyword>
<evidence type="ECO:0000313" key="5">
    <source>
        <dbReference type="Proteomes" id="UP001500635"/>
    </source>
</evidence>
<dbReference type="InterPro" id="IPR013784">
    <property type="entry name" value="Carb-bd-like_fold"/>
</dbReference>
<evidence type="ECO:0000256" key="2">
    <source>
        <dbReference type="ARBA" id="ARBA00022525"/>
    </source>
</evidence>
<protein>
    <recommendedName>
        <fullName evidence="6">Alpha-amylase</fullName>
    </recommendedName>
</protein>
<evidence type="ECO:0000256" key="1">
    <source>
        <dbReference type="ARBA" id="ARBA00007257"/>
    </source>
</evidence>
<dbReference type="SUPFAM" id="SSF49452">
    <property type="entry name" value="Starch-binding domain-like"/>
    <property type="match status" value="1"/>
</dbReference>
<dbReference type="RefSeq" id="WP_345000813.1">
    <property type="nucleotide sequence ID" value="NZ_BAABFR010000125.1"/>
</dbReference>
<evidence type="ECO:0008006" key="6">
    <source>
        <dbReference type="Google" id="ProtNLM"/>
    </source>
</evidence>
<name>A0ABP8KEF4_9ACTN</name>
<accession>A0ABP8KEF4</accession>
<dbReference type="SUPFAM" id="SSF49478">
    <property type="entry name" value="Cna protein B-type domain"/>
    <property type="match status" value="1"/>
</dbReference>
<comment type="caution">
    <text evidence="4">The sequence shown here is derived from an EMBL/GenBank/DDBJ whole genome shotgun (WGS) entry which is preliminary data.</text>
</comment>
<evidence type="ECO:0000256" key="3">
    <source>
        <dbReference type="ARBA" id="ARBA00022729"/>
    </source>
</evidence>
<dbReference type="Proteomes" id="UP001500635">
    <property type="component" value="Unassembled WGS sequence"/>
</dbReference>
<reference evidence="5" key="1">
    <citation type="journal article" date="2019" name="Int. J. Syst. Evol. Microbiol.">
        <title>The Global Catalogue of Microorganisms (GCM) 10K type strain sequencing project: providing services to taxonomists for standard genome sequencing and annotation.</title>
        <authorList>
            <consortium name="The Broad Institute Genomics Platform"/>
            <consortium name="The Broad Institute Genome Sequencing Center for Infectious Disease"/>
            <person name="Wu L."/>
            <person name="Ma J."/>
        </authorList>
    </citation>
    <scope>NUCLEOTIDE SEQUENCE [LARGE SCALE GENOMIC DNA]</scope>
    <source>
        <strain evidence="5">JCM 17688</strain>
    </source>
</reference>